<evidence type="ECO:0000313" key="3">
    <source>
        <dbReference type="EMBL" id="CAD6491484.1"/>
    </source>
</evidence>
<dbReference type="PANTHER" id="PTHR35038:SF8">
    <property type="entry name" value="C-TYPE POLYHEME CYTOCHROME OMCC"/>
    <property type="match status" value="1"/>
</dbReference>
<dbReference type="SUPFAM" id="SSF48695">
    <property type="entry name" value="Multiheme cytochromes"/>
    <property type="match status" value="1"/>
</dbReference>
<reference evidence="3" key="1">
    <citation type="submission" date="2020-10" db="EMBL/GenBank/DDBJ databases">
        <authorList>
            <person name="Hahn C.J."/>
            <person name="Laso-Perez R."/>
            <person name="Vulcano F."/>
            <person name="Vaziourakis K.-M."/>
            <person name="Stokke R."/>
            <person name="Steen I.H."/>
            <person name="Teske A."/>
            <person name="Boetius A."/>
            <person name="Liebeke M."/>
            <person name="Amann R."/>
            <person name="Knittel K."/>
        </authorList>
    </citation>
    <scope>NUCLEOTIDE SEQUENCE</scope>
    <source>
        <strain evidence="3">Gfbio:e3339647-f889-4370-9287-4fb5cb688e4c:AG393N10_GoMArc1</strain>
    </source>
</reference>
<proteinExistence type="predicted"/>
<dbReference type="Gene3D" id="1.10.780.10">
    <property type="entry name" value="Hydroxylamine Oxidoreductase, Chain A, domain 1"/>
    <property type="match status" value="1"/>
</dbReference>
<organism evidence="3 4">
    <name type="scientific">Candidatus Argoarchaeum ethanivorans</name>
    <dbReference type="NCBI Taxonomy" id="2608793"/>
    <lineage>
        <taxon>Archaea</taxon>
        <taxon>Methanobacteriati</taxon>
        <taxon>Methanobacteriota</taxon>
        <taxon>Stenosarchaea group</taxon>
        <taxon>Methanomicrobia</taxon>
        <taxon>Methanosarcinales</taxon>
        <taxon>Methanosarcinales incertae sedis</taxon>
        <taxon>GOM Arc I cluster</taxon>
        <taxon>Candidatus Argoarchaeum</taxon>
    </lineage>
</organism>
<sequence length="465" mass="51655">MKRFFILLVLLLLTPSILMGSVAASTCIDCHSTVTSEIVEDFKSGAMGNDVDCSTCHGTAHSSIATVDKAKMPTHDTCGACHATQDAQYMDGKHSLAWTAMFAMPTTADQPKELMEGQKGCGGCHKIGAKDETGWDEYHYGVNGCDSCHTRHSFSVAEARRPEACMTCHQGFDHAQWEMYSTSKHGSIYLTEGDDWNWGAPISDAKASYTAPTCQMCHMNNGDHNVITSWGFLGVRVEEPDKEWADDRETVLKSYGVLDADGNPTERFDLIGPAKLARTTIAEWNAPREEMIAVCGDCHSEKFARISLEEGDQMLREADRIYAESVEIVAALHRDGILPEPDYIDELPSYPYPDVLRFYDQSHTIEEDLWVMWMKYRMRCFQSAFHANADQEQWYGWGPLKETAVAIKSEDRSLRAEAELAEAVVAEGMTGTAETKANTAESPGFGVVFSFTSILALFVLLRRRG</sequence>
<evidence type="ECO:0000256" key="2">
    <source>
        <dbReference type="SAM" id="Phobius"/>
    </source>
</evidence>
<keyword evidence="2" id="KW-0812">Transmembrane</keyword>
<name>A0A811T2Y0_9EURY</name>
<dbReference type="GO" id="GO:0016491">
    <property type="term" value="F:oxidoreductase activity"/>
    <property type="evidence" value="ECO:0007669"/>
    <property type="project" value="TreeGrafter"/>
</dbReference>
<dbReference type="InterPro" id="IPR036280">
    <property type="entry name" value="Multihaem_cyt_sf"/>
</dbReference>
<dbReference type="AlphaFoldDB" id="A0A811T2Y0"/>
<evidence type="ECO:0000256" key="1">
    <source>
        <dbReference type="ARBA" id="ARBA00022729"/>
    </source>
</evidence>
<evidence type="ECO:0000313" key="4">
    <source>
        <dbReference type="Proteomes" id="UP000637195"/>
    </source>
</evidence>
<dbReference type="EMBL" id="CAJHIM010000007">
    <property type="protein sequence ID" value="CAD6491484.1"/>
    <property type="molecule type" value="Genomic_DNA"/>
</dbReference>
<dbReference type="Pfam" id="PF13447">
    <property type="entry name" value="Multi-haem_cyto"/>
    <property type="match status" value="2"/>
</dbReference>
<dbReference type="InterPro" id="IPR051829">
    <property type="entry name" value="Multiheme_Cytochr_ET"/>
</dbReference>
<dbReference type="PANTHER" id="PTHR35038">
    <property type="entry name" value="DISSIMILATORY SULFITE REDUCTASE SIRA"/>
    <property type="match status" value="1"/>
</dbReference>
<keyword evidence="2" id="KW-0472">Membrane</keyword>
<comment type="caution">
    <text evidence="3">The sequence shown here is derived from an EMBL/GenBank/DDBJ whole genome shotgun (WGS) entry which is preliminary data.</text>
</comment>
<accession>A0A811T2Y0</accession>
<gene>
    <name evidence="3" type="ORF">ANIMEMIM_00148</name>
</gene>
<keyword evidence="2" id="KW-1133">Transmembrane helix</keyword>
<protein>
    <submittedName>
        <fullName evidence="3">Seven times multi-heme cytochrome CxxCH</fullName>
    </submittedName>
</protein>
<dbReference type="Proteomes" id="UP000637195">
    <property type="component" value="Unassembled WGS sequence"/>
</dbReference>
<dbReference type="Gene3D" id="1.20.850.10">
    <property type="entry name" value="Hydroxylamine Oxidoreductase, Chain A, domain 2"/>
    <property type="match status" value="1"/>
</dbReference>
<feature type="transmembrane region" description="Helical" evidence="2">
    <location>
        <begin position="444"/>
        <end position="461"/>
    </location>
</feature>
<dbReference type="CDD" id="cd08168">
    <property type="entry name" value="Cytochrom_C3"/>
    <property type="match status" value="1"/>
</dbReference>
<keyword evidence="1" id="KW-0732">Signal</keyword>